<comment type="caution">
    <text evidence="12">The sequence shown here is derived from an EMBL/GenBank/DDBJ whole genome shotgun (WGS) entry which is preliminary data.</text>
</comment>
<comment type="subunit">
    <text evidence="2">Monomer.</text>
</comment>
<name>A0A9N8V402_9GLOM</name>
<accession>A0A9N8V402</accession>
<dbReference type="InterPro" id="IPR009000">
    <property type="entry name" value="Transl_B-barrel_sf"/>
</dbReference>
<keyword evidence="8" id="KW-0460">Magnesium</keyword>
<keyword evidence="5" id="KW-0547">Nucleotide-binding</keyword>
<dbReference type="EMBL" id="CAJVPS010000001">
    <property type="protein sequence ID" value="CAG8437307.1"/>
    <property type="molecule type" value="Genomic_DNA"/>
</dbReference>
<dbReference type="NCBIfam" id="TIGR00231">
    <property type="entry name" value="small_GTP"/>
    <property type="match status" value="1"/>
</dbReference>
<reference evidence="12" key="1">
    <citation type="submission" date="2021-06" db="EMBL/GenBank/DDBJ databases">
        <authorList>
            <person name="Kallberg Y."/>
            <person name="Tangrot J."/>
            <person name="Rosling A."/>
        </authorList>
    </citation>
    <scope>NUCLEOTIDE SEQUENCE</scope>
    <source>
        <strain evidence="12">FL130A</strain>
    </source>
</reference>
<keyword evidence="10" id="KW-0342">GTP-binding</keyword>
<dbReference type="SUPFAM" id="SSF50465">
    <property type="entry name" value="EF-Tu/eEF-1alpha/eIF2-gamma C-terminal domain"/>
    <property type="match status" value="1"/>
</dbReference>
<dbReference type="FunFam" id="3.40.50.300:FF:000576">
    <property type="entry name" value="Elongation factor Tu"/>
    <property type="match status" value="1"/>
</dbReference>
<evidence type="ECO:0000256" key="10">
    <source>
        <dbReference type="ARBA" id="ARBA00023134"/>
    </source>
</evidence>
<dbReference type="Pfam" id="PF00009">
    <property type="entry name" value="GTP_EFTU"/>
    <property type="match status" value="1"/>
</dbReference>
<proteinExistence type="inferred from homology"/>
<dbReference type="InterPro" id="IPR005225">
    <property type="entry name" value="Small_GTP-bd"/>
</dbReference>
<keyword evidence="9" id="KW-0648">Protein biosynthesis</keyword>
<dbReference type="GO" id="GO:0005525">
    <property type="term" value="F:GTP binding"/>
    <property type="evidence" value="ECO:0007669"/>
    <property type="project" value="UniProtKB-KW"/>
</dbReference>
<dbReference type="SUPFAM" id="SSF50447">
    <property type="entry name" value="Translation proteins"/>
    <property type="match status" value="1"/>
</dbReference>
<dbReference type="Gene3D" id="3.40.50.300">
    <property type="entry name" value="P-loop containing nucleotide triphosphate hydrolases"/>
    <property type="match status" value="1"/>
</dbReference>
<evidence type="ECO:0000259" key="11">
    <source>
        <dbReference type="PROSITE" id="PS51722"/>
    </source>
</evidence>
<evidence type="ECO:0000256" key="6">
    <source>
        <dbReference type="ARBA" id="ARBA00022768"/>
    </source>
</evidence>
<evidence type="ECO:0000256" key="9">
    <source>
        <dbReference type="ARBA" id="ARBA00022917"/>
    </source>
</evidence>
<dbReference type="Proteomes" id="UP000789508">
    <property type="component" value="Unassembled WGS sequence"/>
</dbReference>
<evidence type="ECO:0000313" key="12">
    <source>
        <dbReference type="EMBL" id="CAG8437307.1"/>
    </source>
</evidence>
<evidence type="ECO:0000313" key="13">
    <source>
        <dbReference type="Proteomes" id="UP000789508"/>
    </source>
</evidence>
<evidence type="ECO:0000256" key="5">
    <source>
        <dbReference type="ARBA" id="ARBA00022741"/>
    </source>
</evidence>
<evidence type="ECO:0000256" key="8">
    <source>
        <dbReference type="ARBA" id="ARBA00022842"/>
    </source>
</evidence>
<dbReference type="PROSITE" id="PS51722">
    <property type="entry name" value="G_TR_2"/>
    <property type="match status" value="1"/>
</dbReference>
<keyword evidence="13" id="KW-1185">Reference proteome</keyword>
<evidence type="ECO:0000256" key="1">
    <source>
        <dbReference type="ARBA" id="ARBA00007249"/>
    </source>
</evidence>
<dbReference type="OrthoDB" id="2067at2759"/>
<dbReference type="CDD" id="cd03707">
    <property type="entry name" value="EFTU_III"/>
    <property type="match status" value="1"/>
</dbReference>
<gene>
    <name evidence="12" type="ORF">ALEPTO_LOCUS8</name>
</gene>
<organism evidence="12 13">
    <name type="scientific">Ambispora leptoticha</name>
    <dbReference type="NCBI Taxonomy" id="144679"/>
    <lineage>
        <taxon>Eukaryota</taxon>
        <taxon>Fungi</taxon>
        <taxon>Fungi incertae sedis</taxon>
        <taxon>Mucoromycota</taxon>
        <taxon>Glomeromycotina</taxon>
        <taxon>Glomeromycetes</taxon>
        <taxon>Archaeosporales</taxon>
        <taxon>Ambisporaceae</taxon>
        <taxon>Ambispora</taxon>
    </lineage>
</organism>
<keyword evidence="3" id="KW-0963">Cytoplasm</keyword>
<dbReference type="SUPFAM" id="SSF52540">
    <property type="entry name" value="P-loop containing nucleoside triphosphate hydrolases"/>
    <property type="match status" value="1"/>
</dbReference>
<dbReference type="InterPro" id="IPR031157">
    <property type="entry name" value="G_TR_CS"/>
</dbReference>
<dbReference type="PRINTS" id="PR00315">
    <property type="entry name" value="ELONGATNFCT"/>
</dbReference>
<dbReference type="GO" id="GO:0046872">
    <property type="term" value="F:metal ion binding"/>
    <property type="evidence" value="ECO:0007669"/>
    <property type="project" value="UniProtKB-KW"/>
</dbReference>
<dbReference type="InterPro" id="IPR050055">
    <property type="entry name" value="EF-Tu_GTPase"/>
</dbReference>
<dbReference type="Pfam" id="PF03143">
    <property type="entry name" value="GTP_EFTU_D3"/>
    <property type="match status" value="1"/>
</dbReference>
<dbReference type="InterPro" id="IPR027417">
    <property type="entry name" value="P-loop_NTPase"/>
</dbReference>
<dbReference type="PANTHER" id="PTHR43721">
    <property type="entry name" value="ELONGATION FACTOR TU-RELATED"/>
    <property type="match status" value="1"/>
</dbReference>
<dbReference type="PANTHER" id="PTHR43721:SF22">
    <property type="entry name" value="ELONGATION FACTOR TU, MITOCHONDRIAL"/>
    <property type="match status" value="1"/>
</dbReference>
<evidence type="ECO:0000256" key="3">
    <source>
        <dbReference type="ARBA" id="ARBA00022490"/>
    </source>
</evidence>
<keyword evidence="6" id="KW-0251">Elongation factor</keyword>
<dbReference type="InterPro" id="IPR000795">
    <property type="entry name" value="T_Tr_GTP-bd_dom"/>
</dbReference>
<dbReference type="InterPro" id="IPR009001">
    <property type="entry name" value="Transl_elong_EF1A/Init_IF2_C"/>
</dbReference>
<dbReference type="GO" id="GO:0003746">
    <property type="term" value="F:translation elongation factor activity"/>
    <property type="evidence" value="ECO:0007669"/>
    <property type="project" value="UniProtKB-KW"/>
</dbReference>
<dbReference type="AlphaFoldDB" id="A0A9N8V402"/>
<dbReference type="Gene3D" id="2.40.30.10">
    <property type="entry name" value="Translation factors"/>
    <property type="match status" value="2"/>
</dbReference>
<dbReference type="PROSITE" id="PS00301">
    <property type="entry name" value="G_TR_1"/>
    <property type="match status" value="1"/>
</dbReference>
<protein>
    <submittedName>
        <fullName evidence="12">6937_t:CDS:1</fullName>
    </submittedName>
</protein>
<sequence length="356" mass="39224">MAETRSGKKEIFESTKPHLNIATLGHVDHGKTTLTSAITHVLARENKAKSRKYEEIDAAPEEKARGITIKTAHVEFETDRRHYALVDCPGHADYIKNMITGAAQANGGILVVDASQGGQAQTKEHLLLAKQVGVDKLVIFANKVDLVTDNEMLEIIKEDIKELLKKYKFDENSPIIFGSARKALEENPGPGEPMGHYQKVEILGLGKEKIRTKVIGAEMFGKILKVVKPNYDAALLLQGVKREQVARGMAVVKPGTINIHSKFEAQVYVLTKAEGGRHTTFEDKYSPQFYFHTVDITGIVELPKEVTGEKKVVNPGDNISLKVKLIQPVALEVNNTFSIREGGKTVGKGIITKIIE</sequence>
<keyword evidence="4" id="KW-0479">Metal-binding</keyword>
<feature type="domain" description="Tr-type G" evidence="11">
    <location>
        <begin position="16"/>
        <end position="231"/>
    </location>
</feature>
<dbReference type="InterPro" id="IPR004160">
    <property type="entry name" value="Transl_elong_EFTu/EF1A_C"/>
</dbReference>
<comment type="similarity">
    <text evidence="1">Belongs to the TRAFAC class translation factor GTPase superfamily. Classic translation factor GTPase family. EF-Tu/EF-1A subfamily.</text>
</comment>
<keyword evidence="7" id="KW-0378">Hydrolase</keyword>
<dbReference type="GO" id="GO:0003924">
    <property type="term" value="F:GTPase activity"/>
    <property type="evidence" value="ECO:0007669"/>
    <property type="project" value="InterPro"/>
</dbReference>
<evidence type="ECO:0000256" key="4">
    <source>
        <dbReference type="ARBA" id="ARBA00022723"/>
    </source>
</evidence>
<evidence type="ECO:0000256" key="2">
    <source>
        <dbReference type="ARBA" id="ARBA00011245"/>
    </source>
</evidence>
<dbReference type="FunFam" id="2.40.30.10:FF:000002">
    <property type="entry name" value="Elongation factor Tu"/>
    <property type="match status" value="1"/>
</dbReference>
<evidence type="ECO:0000256" key="7">
    <source>
        <dbReference type="ARBA" id="ARBA00022801"/>
    </source>
</evidence>